<dbReference type="AlphaFoldDB" id="A0A2Z2NTS7"/>
<dbReference type="KEGG" id="gai:IMCC3135_16845"/>
<evidence type="ECO:0000313" key="8">
    <source>
        <dbReference type="Proteomes" id="UP000250079"/>
    </source>
</evidence>
<dbReference type="CDD" id="cd02136">
    <property type="entry name" value="PnbA_NfnB-like"/>
    <property type="match status" value="1"/>
</dbReference>
<feature type="domain" description="Nitroreductase" evidence="6">
    <location>
        <begin position="15"/>
        <end position="201"/>
    </location>
</feature>
<dbReference type="GO" id="GO:0016491">
    <property type="term" value="F:oxidoreductase activity"/>
    <property type="evidence" value="ECO:0007669"/>
    <property type="project" value="UniProtKB-KW"/>
</dbReference>
<dbReference type="EC" id="1.-.-.-" evidence="7"/>
<dbReference type="Proteomes" id="UP000250079">
    <property type="component" value="Chromosome"/>
</dbReference>
<name>A0A2Z2NTS7_9GAMM</name>
<gene>
    <name evidence="7" type="primary">nfnB_3</name>
    <name evidence="7" type="ORF">IMCC3135_16845</name>
</gene>
<dbReference type="Pfam" id="PF00881">
    <property type="entry name" value="Nitroreductase"/>
    <property type="match status" value="1"/>
</dbReference>
<comment type="similarity">
    <text evidence="2">Belongs to the nitroreductase family.</text>
</comment>
<dbReference type="PANTHER" id="PTHR43673">
    <property type="entry name" value="NAD(P)H NITROREDUCTASE YDGI-RELATED"/>
    <property type="match status" value="1"/>
</dbReference>
<comment type="cofactor">
    <cofactor evidence="1">
        <name>FMN</name>
        <dbReference type="ChEBI" id="CHEBI:58210"/>
    </cofactor>
</comment>
<proteinExistence type="inferred from homology"/>
<keyword evidence="5 7" id="KW-0560">Oxidoreductase</keyword>
<reference evidence="7 8" key="1">
    <citation type="submission" date="2016-12" db="EMBL/GenBank/DDBJ databases">
        <authorList>
            <person name="Song W.-J."/>
            <person name="Kurnit D.M."/>
        </authorList>
    </citation>
    <scope>NUCLEOTIDE SEQUENCE [LARGE SCALE GENOMIC DNA]</scope>
    <source>
        <strain evidence="7 8">IMCC3135</strain>
    </source>
</reference>
<dbReference type="OrthoDB" id="9784375at2"/>
<organism evidence="7 8">
    <name type="scientific">Granulosicoccus antarcticus IMCC3135</name>
    <dbReference type="NCBI Taxonomy" id="1192854"/>
    <lineage>
        <taxon>Bacteria</taxon>
        <taxon>Pseudomonadati</taxon>
        <taxon>Pseudomonadota</taxon>
        <taxon>Gammaproteobacteria</taxon>
        <taxon>Chromatiales</taxon>
        <taxon>Granulosicoccaceae</taxon>
        <taxon>Granulosicoccus</taxon>
    </lineage>
</organism>
<dbReference type="EMBL" id="CP018632">
    <property type="protein sequence ID" value="ASJ73451.1"/>
    <property type="molecule type" value="Genomic_DNA"/>
</dbReference>
<evidence type="ECO:0000313" key="7">
    <source>
        <dbReference type="EMBL" id="ASJ73451.1"/>
    </source>
</evidence>
<evidence type="ECO:0000256" key="5">
    <source>
        <dbReference type="ARBA" id="ARBA00023002"/>
    </source>
</evidence>
<keyword evidence="3" id="KW-0285">Flavoprotein</keyword>
<evidence type="ECO:0000256" key="4">
    <source>
        <dbReference type="ARBA" id="ARBA00022643"/>
    </source>
</evidence>
<evidence type="ECO:0000256" key="3">
    <source>
        <dbReference type="ARBA" id="ARBA00022630"/>
    </source>
</evidence>
<protein>
    <submittedName>
        <fullName evidence="7">Nitroreductase NfnB</fullName>
        <ecNumber evidence="7">1.-.-.-</ecNumber>
    </submittedName>
</protein>
<dbReference type="PANTHER" id="PTHR43673:SF2">
    <property type="entry name" value="NITROREDUCTASE"/>
    <property type="match status" value="1"/>
</dbReference>
<sequence>MSTQTQAELFDQILSERYSCRAYLDKAVPKDVIEKIFATAQKTASWSNMQPWEVTIVSGDALRKFGAALQGDVAGNEASPDFPFPTSYDGVYQDRRRACGLQLYKSVGIGREDKAQAKAQMMANFDGFGAPHMAIITSVADFGTYGAIDCGGYVSSVLGVARSHGVASIAQAAIARNSGFVKDHLGIDPGRNVVCGISFGYEDPDHVANKFRTPRAALDDVITWVE</sequence>
<dbReference type="SUPFAM" id="SSF55469">
    <property type="entry name" value="FMN-dependent nitroreductase-like"/>
    <property type="match status" value="1"/>
</dbReference>
<evidence type="ECO:0000256" key="1">
    <source>
        <dbReference type="ARBA" id="ARBA00001917"/>
    </source>
</evidence>
<dbReference type="Gene3D" id="3.40.109.10">
    <property type="entry name" value="NADH Oxidase"/>
    <property type="match status" value="1"/>
</dbReference>
<dbReference type="InterPro" id="IPR029479">
    <property type="entry name" value="Nitroreductase"/>
</dbReference>
<keyword evidence="8" id="KW-1185">Reference proteome</keyword>
<dbReference type="RefSeq" id="WP_088918643.1">
    <property type="nucleotide sequence ID" value="NZ_CP018632.1"/>
</dbReference>
<evidence type="ECO:0000256" key="2">
    <source>
        <dbReference type="ARBA" id="ARBA00007118"/>
    </source>
</evidence>
<evidence type="ECO:0000259" key="6">
    <source>
        <dbReference type="Pfam" id="PF00881"/>
    </source>
</evidence>
<accession>A0A2Z2NTS7</accession>
<dbReference type="InterPro" id="IPR000415">
    <property type="entry name" value="Nitroreductase-like"/>
</dbReference>
<keyword evidence="4" id="KW-0288">FMN</keyword>